<feature type="transmembrane region" description="Helical" evidence="1">
    <location>
        <begin position="6"/>
        <end position="29"/>
    </location>
</feature>
<dbReference type="Proteomes" id="UP000186879">
    <property type="component" value="Chromosome"/>
</dbReference>
<keyword evidence="1" id="KW-0812">Transmembrane</keyword>
<sequence length="224" mass="26302">MHSLEVVTLFLQAIVTLYAFFFAVYALGIKKYAKNITYHSYFDAISLAVLSSIFIYTLMLFIYSQDLNLLSFYIHINILEIILSFIERSNINYFNVAYSIFIFIIGLMFIYAKILLDLNKSEERFSQKISNIQLEKGKVKPLFKITYYIFKYYLSNMGIYGNLVFILMLIFLVLQFPEISFFGLITFIIGVYLFLGAFIFITTLIIFCVSFCKVRLLQNRLKHL</sequence>
<reference evidence="2 5" key="1">
    <citation type="submission" date="2016-10" db="EMBL/GenBank/DDBJ databases">
        <title>Methanohalophilus halophilus.</title>
        <authorList>
            <person name="L'haridon S."/>
        </authorList>
    </citation>
    <scope>NUCLEOTIDE SEQUENCE [LARGE SCALE GENOMIC DNA]</scope>
    <source>
        <strain evidence="2 5">Z-7982</strain>
    </source>
</reference>
<keyword evidence="1" id="KW-1133">Transmembrane helix</keyword>
<proteinExistence type="predicted"/>
<feature type="transmembrane region" description="Helical" evidence="1">
    <location>
        <begin position="179"/>
        <end position="212"/>
    </location>
</feature>
<organism evidence="2 5">
    <name type="scientific">Methanohalophilus halophilus</name>
    <dbReference type="NCBI Taxonomy" id="2177"/>
    <lineage>
        <taxon>Archaea</taxon>
        <taxon>Methanobacteriati</taxon>
        <taxon>Methanobacteriota</taxon>
        <taxon>Stenosarchaea group</taxon>
        <taxon>Methanomicrobia</taxon>
        <taxon>Methanosarcinales</taxon>
        <taxon>Methanosarcinaceae</taxon>
        <taxon>Methanohalophilus</taxon>
    </lineage>
</organism>
<protein>
    <submittedName>
        <fullName evidence="2">Uncharacterized protein</fullName>
    </submittedName>
</protein>
<dbReference type="AlphaFoldDB" id="A0A1L3Q036"/>
<dbReference type="STRING" id="2177.BHR79_01205"/>
<feature type="transmembrane region" description="Helical" evidence="1">
    <location>
        <begin position="152"/>
        <end position="173"/>
    </location>
</feature>
<name>A0A1L3Q036_9EURY</name>
<evidence type="ECO:0000313" key="6">
    <source>
        <dbReference type="Proteomes" id="UP000198669"/>
    </source>
</evidence>
<keyword evidence="5" id="KW-1185">Reference proteome</keyword>
<evidence type="ECO:0000256" key="1">
    <source>
        <dbReference type="SAM" id="Phobius"/>
    </source>
</evidence>
<reference evidence="3 7" key="3">
    <citation type="submission" date="2018-10" db="EMBL/GenBank/DDBJ databases">
        <title>Cultivation of a novel Methanohalophilus strain from Kebrit Deep of the Red Sea and a genomic comparison of members of the genus Methanohalophilus.</title>
        <authorList>
            <person name="Guan Y."/>
            <person name="Ngugi D.K."/>
            <person name="Stingl U."/>
        </authorList>
    </citation>
    <scope>NUCLEOTIDE SEQUENCE [LARGE SCALE GENOMIC DNA]</scope>
    <source>
        <strain evidence="3 7">DSM 3094</strain>
    </source>
</reference>
<accession>A0A1L3Q036</accession>
<dbReference type="RefSeq" id="WP_072560462.1">
    <property type="nucleotide sequence ID" value="NZ_CP017921.1"/>
</dbReference>
<dbReference type="EMBL" id="CP017921">
    <property type="protein sequence ID" value="APH38236.1"/>
    <property type="molecule type" value="Genomic_DNA"/>
</dbReference>
<feature type="transmembrane region" description="Helical" evidence="1">
    <location>
        <begin position="96"/>
        <end position="116"/>
    </location>
</feature>
<dbReference type="Proteomes" id="UP000198669">
    <property type="component" value="Unassembled WGS sequence"/>
</dbReference>
<dbReference type="Proteomes" id="UP000267921">
    <property type="component" value="Unassembled WGS sequence"/>
</dbReference>
<dbReference type="KEGG" id="mhaz:BHR79_01205"/>
<dbReference type="EMBL" id="FNMU01000001">
    <property type="protein sequence ID" value="SDV99944.1"/>
    <property type="molecule type" value="Genomic_DNA"/>
</dbReference>
<evidence type="ECO:0000313" key="4">
    <source>
        <dbReference type="EMBL" id="SDV99944.1"/>
    </source>
</evidence>
<dbReference type="GeneID" id="30582331"/>
<gene>
    <name evidence="2" type="ORF">BHR79_01205</name>
    <name evidence="3" type="ORF">EFE40_01585</name>
    <name evidence="4" type="ORF">SAMN04515625_0063</name>
</gene>
<feature type="transmembrane region" description="Helical" evidence="1">
    <location>
        <begin position="41"/>
        <end position="63"/>
    </location>
</feature>
<evidence type="ECO:0000313" key="2">
    <source>
        <dbReference type="EMBL" id="APH38236.1"/>
    </source>
</evidence>
<evidence type="ECO:0000313" key="5">
    <source>
        <dbReference type="Proteomes" id="UP000186879"/>
    </source>
</evidence>
<dbReference type="EMBL" id="RJJG01000001">
    <property type="protein sequence ID" value="RNI10897.1"/>
    <property type="molecule type" value="Genomic_DNA"/>
</dbReference>
<evidence type="ECO:0000313" key="7">
    <source>
        <dbReference type="Proteomes" id="UP000267921"/>
    </source>
</evidence>
<reference evidence="4 6" key="2">
    <citation type="submission" date="2016-10" db="EMBL/GenBank/DDBJ databases">
        <authorList>
            <person name="de Groot N.N."/>
        </authorList>
    </citation>
    <scope>NUCLEOTIDE SEQUENCE [LARGE SCALE GENOMIC DNA]</scope>
    <source>
        <strain evidence="4 6">Z-7982</strain>
    </source>
</reference>
<evidence type="ECO:0000313" key="3">
    <source>
        <dbReference type="EMBL" id="RNI10897.1"/>
    </source>
</evidence>
<keyword evidence="1" id="KW-0472">Membrane</keyword>